<dbReference type="EC" id="2.7.11.22" evidence="2"/>
<dbReference type="Gene3D" id="1.10.510.10">
    <property type="entry name" value="Transferase(Phosphotransferase) domain 1"/>
    <property type="match status" value="2"/>
</dbReference>
<dbReference type="SUPFAM" id="SSF56112">
    <property type="entry name" value="Protein kinase-like (PK-like)"/>
    <property type="match status" value="2"/>
</dbReference>
<proteinExistence type="inferred from homology"/>
<organism evidence="13 14">
    <name type="scientific">Sphagnum jensenii</name>
    <dbReference type="NCBI Taxonomy" id="128206"/>
    <lineage>
        <taxon>Eukaryota</taxon>
        <taxon>Viridiplantae</taxon>
        <taxon>Streptophyta</taxon>
        <taxon>Embryophyta</taxon>
        <taxon>Bryophyta</taxon>
        <taxon>Sphagnophytina</taxon>
        <taxon>Sphagnopsida</taxon>
        <taxon>Sphagnales</taxon>
        <taxon>Sphagnaceae</taxon>
        <taxon>Sphagnum</taxon>
    </lineage>
</organism>
<dbReference type="EMBL" id="OZ020103">
    <property type="protein sequence ID" value="CAK9277872.1"/>
    <property type="molecule type" value="Genomic_DNA"/>
</dbReference>
<evidence type="ECO:0000256" key="2">
    <source>
        <dbReference type="ARBA" id="ARBA00012425"/>
    </source>
</evidence>
<keyword evidence="7 10" id="KW-0067">ATP-binding</keyword>
<keyword evidence="5 10" id="KW-0547">Nucleotide-binding</keyword>
<evidence type="ECO:0000313" key="14">
    <source>
        <dbReference type="Proteomes" id="UP001497444"/>
    </source>
</evidence>
<evidence type="ECO:0000256" key="1">
    <source>
        <dbReference type="ARBA" id="ARBA00006485"/>
    </source>
</evidence>
<evidence type="ECO:0000256" key="8">
    <source>
        <dbReference type="ARBA" id="ARBA00047811"/>
    </source>
</evidence>
<dbReference type="PROSITE" id="PS00108">
    <property type="entry name" value="PROTEIN_KINASE_ST"/>
    <property type="match status" value="1"/>
</dbReference>
<protein>
    <recommendedName>
        <fullName evidence="2">cyclin-dependent kinase</fullName>
        <ecNumber evidence="2">2.7.11.22</ecNumber>
    </recommendedName>
</protein>
<dbReference type="InterPro" id="IPR008271">
    <property type="entry name" value="Ser/Thr_kinase_AS"/>
</dbReference>
<dbReference type="Pfam" id="PF00069">
    <property type="entry name" value="Pkinase"/>
    <property type="match status" value="2"/>
</dbReference>
<name>A0ABP0XJX7_9BRYO</name>
<dbReference type="InterPro" id="IPR017441">
    <property type="entry name" value="Protein_kinase_ATP_BS"/>
</dbReference>
<evidence type="ECO:0000256" key="5">
    <source>
        <dbReference type="ARBA" id="ARBA00022741"/>
    </source>
</evidence>
<keyword evidence="4" id="KW-0808">Transferase</keyword>
<reference evidence="13" key="1">
    <citation type="submission" date="2024-02" db="EMBL/GenBank/DDBJ databases">
        <authorList>
            <consortium name="ELIXIR-Norway"/>
            <consortium name="Elixir Norway"/>
        </authorList>
    </citation>
    <scope>NUCLEOTIDE SEQUENCE</scope>
</reference>
<sequence length="1035" mass="113514">MEIGSDWGFAGGMKGNPELFSRYDVLERIGEGTFGEVYKGRRKVDGLIVALKETRDPQCSSRELEALMVLAHPNVVKLIEYFLQGRNLVLVLEYLPTDLAQVIQESERPLRESEIKGWMLQILAGVAACHRASILHRDLKPSNMLVGADGSLKVADFGQARTVYEEDVSNWPSDPCMVGAFDWTAGHEGVLFNAEKVNSSSSMNCDVGSECKNTWISGADSLNSTVGLAGEGKKHHHRGTHKTLKDYFVKDCIPLEEEGLETLEQDGCGCFCSESVDDKTHIHGPDGEVKLQVGGCRSLSCKAGKAGYLIHVVRSNHFAGVDRVDDISEESSRRDWVLTEEDLTEVGLGSSREKDNDFFYKVRSFLKRRGRILHKQSKGLSPSCNGKGDTRMVVATSTGEEGVTHVGKEVISGTALRDIDQKEASVPVNSSDLINHEGIAVEKQDERHMNDLGIRPLMGDEICAADPGFIKLMPKFKEDACCDVEKDVFEPNDTGSGDVEIGRGDCKQCSGSGSASLSCVTHGNVAQQLDTGSESKRRKANKYESATEEVAPALRRDEAPGECNSGVEDDKHPVEAMEIDAKITELEIVRNRILYGKHGRSGVQKRDAHVPTNSDYAGSHSQVELPPANLQYDPALDASGSKSITLGVEKGQGTTWALAGSVDKNVTRFTKEFQSEEDPSVLAEGKQQRGETVHFWDGSRQQGGSADDVSEGHHGGNENWNNANWSGDVAREDGNGLNGCFDEHGSNLEGLREAAGCNQIAGTEDWNFAVETRWYRPPDVYDSYVKHGGQNDNVDGERWTGIGSQVLIGEPESGMPSRLNRSDMGYDFRFHETGVHSQQKGIDSTGSSEIGDQNSELSPFVGTLWYKAPELLYGARKYGKALDMWAVGCIFAELLGGKPLFPGITDIDQLSRVVRVLGAPNEKVWPGISQLNDFDKISFHDERAPLPFRKLLPHASPSSLRFLKKFLVYDPAQRLSAEAALGDSYFQEDPLPLPSTLKELPFLTSRRDSSASEDWAEWRDPGSPFSDFEILDSAP</sequence>
<comment type="catalytic activity">
    <reaction evidence="8">
        <text>L-threonyl-[protein] + ATP = O-phospho-L-threonyl-[protein] + ADP + H(+)</text>
        <dbReference type="Rhea" id="RHEA:46608"/>
        <dbReference type="Rhea" id="RHEA-COMP:11060"/>
        <dbReference type="Rhea" id="RHEA-COMP:11605"/>
        <dbReference type="ChEBI" id="CHEBI:15378"/>
        <dbReference type="ChEBI" id="CHEBI:30013"/>
        <dbReference type="ChEBI" id="CHEBI:30616"/>
        <dbReference type="ChEBI" id="CHEBI:61977"/>
        <dbReference type="ChEBI" id="CHEBI:456216"/>
        <dbReference type="EC" id="2.7.11.22"/>
    </reaction>
</comment>
<feature type="domain" description="Protein kinase" evidence="12">
    <location>
        <begin position="523"/>
        <end position="986"/>
    </location>
</feature>
<evidence type="ECO:0000256" key="7">
    <source>
        <dbReference type="ARBA" id="ARBA00022840"/>
    </source>
</evidence>
<accession>A0ABP0XJX7</accession>
<evidence type="ECO:0000256" key="10">
    <source>
        <dbReference type="PROSITE-ProRule" id="PRU10141"/>
    </source>
</evidence>
<evidence type="ECO:0000256" key="4">
    <source>
        <dbReference type="ARBA" id="ARBA00022679"/>
    </source>
</evidence>
<feature type="binding site" evidence="10">
    <location>
        <position position="52"/>
    </location>
    <ligand>
        <name>ATP</name>
        <dbReference type="ChEBI" id="CHEBI:30616"/>
    </ligand>
</feature>
<dbReference type="PROSITE" id="PS00107">
    <property type="entry name" value="PROTEIN_KINASE_ATP"/>
    <property type="match status" value="1"/>
</dbReference>
<evidence type="ECO:0000256" key="11">
    <source>
        <dbReference type="SAM" id="MobiDB-lite"/>
    </source>
</evidence>
<dbReference type="Proteomes" id="UP001497444">
    <property type="component" value="Chromosome 8"/>
</dbReference>
<comment type="catalytic activity">
    <reaction evidence="9">
        <text>L-seryl-[protein] + ATP = O-phospho-L-seryl-[protein] + ADP + H(+)</text>
        <dbReference type="Rhea" id="RHEA:17989"/>
        <dbReference type="Rhea" id="RHEA-COMP:9863"/>
        <dbReference type="Rhea" id="RHEA-COMP:11604"/>
        <dbReference type="ChEBI" id="CHEBI:15378"/>
        <dbReference type="ChEBI" id="CHEBI:29999"/>
        <dbReference type="ChEBI" id="CHEBI:30616"/>
        <dbReference type="ChEBI" id="CHEBI:83421"/>
        <dbReference type="ChEBI" id="CHEBI:456216"/>
        <dbReference type="EC" id="2.7.11.22"/>
    </reaction>
</comment>
<dbReference type="InterPro" id="IPR011009">
    <property type="entry name" value="Kinase-like_dom_sf"/>
</dbReference>
<dbReference type="PROSITE" id="PS50011">
    <property type="entry name" value="PROTEIN_KINASE_DOM"/>
    <property type="match status" value="2"/>
</dbReference>
<evidence type="ECO:0000313" key="13">
    <source>
        <dbReference type="EMBL" id="CAK9277872.1"/>
    </source>
</evidence>
<evidence type="ECO:0000259" key="12">
    <source>
        <dbReference type="PROSITE" id="PS50011"/>
    </source>
</evidence>
<dbReference type="InterPro" id="IPR050108">
    <property type="entry name" value="CDK"/>
</dbReference>
<evidence type="ECO:0000256" key="6">
    <source>
        <dbReference type="ARBA" id="ARBA00022777"/>
    </source>
</evidence>
<feature type="domain" description="Protein kinase" evidence="12">
    <location>
        <begin position="23"/>
        <end position="439"/>
    </location>
</feature>
<dbReference type="PANTHER" id="PTHR24056">
    <property type="entry name" value="CELL DIVISION PROTEIN KINASE"/>
    <property type="match status" value="1"/>
</dbReference>
<dbReference type="InterPro" id="IPR000719">
    <property type="entry name" value="Prot_kinase_dom"/>
</dbReference>
<comment type="similarity">
    <text evidence="1">Belongs to the protein kinase superfamily. CMGC Ser/Thr protein kinase family. CDC2/CDKX subfamily.</text>
</comment>
<keyword evidence="14" id="KW-1185">Reference proteome</keyword>
<feature type="compositionally biased region" description="Low complexity" evidence="11">
    <location>
        <begin position="717"/>
        <end position="727"/>
    </location>
</feature>
<dbReference type="PANTHER" id="PTHR24056:SF171">
    <property type="entry name" value="CYCLIN-DEPENDENT KINASE 20"/>
    <property type="match status" value="1"/>
</dbReference>
<gene>
    <name evidence="13" type="ORF">CSSPJE1EN1_LOCUS23350</name>
</gene>
<dbReference type="SMART" id="SM00220">
    <property type="entry name" value="S_TKc"/>
    <property type="match status" value="1"/>
</dbReference>
<evidence type="ECO:0000256" key="3">
    <source>
        <dbReference type="ARBA" id="ARBA00022527"/>
    </source>
</evidence>
<evidence type="ECO:0000256" key="9">
    <source>
        <dbReference type="ARBA" id="ARBA00048367"/>
    </source>
</evidence>
<feature type="region of interest" description="Disordered" evidence="11">
    <location>
        <begin position="675"/>
        <end position="728"/>
    </location>
</feature>
<feature type="region of interest" description="Disordered" evidence="11">
    <location>
        <begin position="530"/>
        <end position="569"/>
    </location>
</feature>
<keyword evidence="3" id="KW-0723">Serine/threonine-protein kinase</keyword>
<keyword evidence="6" id="KW-0418">Kinase</keyword>